<name>A0A127K7L1_9RHOO</name>
<dbReference type="PANTHER" id="PTHR46732:SF8">
    <property type="entry name" value="ATP-DEPENDENT PROTEASE LA (LON) DOMAIN PROTEIN"/>
    <property type="match status" value="1"/>
</dbReference>
<dbReference type="AlphaFoldDB" id="A0A127K7L1"/>
<dbReference type="InterPro" id="IPR015947">
    <property type="entry name" value="PUA-like_sf"/>
</dbReference>
<sequence>MSDTSSTLTRLPLFPLKTVLFPEGVLPLRVFEPRYMDMVTRCMREGSPFGVCLIAAGEEVGETAVPHPVGTAAHIEQWDMEQAGLLTLVTRGGRRFRVVDHEVERDGLLVGEVRWLDEPAPQPMPTAQLDLLPLLKTIVAELGDRLPPPHRFDDAGWVGARYAELLPVPLEAKQRLLELDDVISRLEILQQFLREHGLLPKLA</sequence>
<dbReference type="PANTHER" id="PTHR46732">
    <property type="entry name" value="ATP-DEPENDENT PROTEASE LA (LON) DOMAIN PROTEIN"/>
    <property type="match status" value="1"/>
</dbReference>
<dbReference type="Proteomes" id="UP000036902">
    <property type="component" value="Chromosome"/>
</dbReference>
<dbReference type="PROSITE" id="PS51787">
    <property type="entry name" value="LON_N"/>
    <property type="match status" value="1"/>
</dbReference>
<gene>
    <name evidence="2" type="ORF">AC731_013675</name>
</gene>
<evidence type="ECO:0000259" key="1">
    <source>
        <dbReference type="PROSITE" id="PS51787"/>
    </source>
</evidence>
<proteinExistence type="predicted"/>
<protein>
    <submittedName>
        <fullName evidence="2">Peptidase S16</fullName>
    </submittedName>
</protein>
<dbReference type="Pfam" id="PF02190">
    <property type="entry name" value="LON_substr_bdg"/>
    <property type="match status" value="1"/>
</dbReference>
<dbReference type="SUPFAM" id="SSF88697">
    <property type="entry name" value="PUA domain-like"/>
    <property type="match status" value="1"/>
</dbReference>
<dbReference type="STRING" id="1134435.AC731_013675"/>
<dbReference type="Gene3D" id="2.30.130.40">
    <property type="entry name" value="LON domain-like"/>
    <property type="match status" value="1"/>
</dbReference>
<dbReference type="KEGG" id="thu:AC731_013675"/>
<dbReference type="InterPro" id="IPR003111">
    <property type="entry name" value="Lon_prtase_N"/>
</dbReference>
<dbReference type="Gene3D" id="1.10.4060.10">
    <property type="entry name" value="BPP1347 like domain"/>
    <property type="match status" value="1"/>
</dbReference>
<organism evidence="2 3">
    <name type="scientific">Thauera humireducens</name>
    <dbReference type="NCBI Taxonomy" id="1134435"/>
    <lineage>
        <taxon>Bacteria</taxon>
        <taxon>Pseudomonadati</taxon>
        <taxon>Pseudomonadota</taxon>
        <taxon>Betaproteobacteria</taxon>
        <taxon>Rhodocyclales</taxon>
        <taxon>Zoogloeaceae</taxon>
        <taxon>Thauera</taxon>
    </lineage>
</organism>
<reference evidence="3" key="1">
    <citation type="submission" date="2016-03" db="EMBL/GenBank/DDBJ databases">
        <authorList>
            <person name="Ma C."/>
            <person name="Zhou S."/>
            <person name="Yang G."/>
        </authorList>
    </citation>
    <scope>NUCLEOTIDE SEQUENCE [LARGE SCALE GENOMIC DNA]</scope>
    <source>
        <strain evidence="3">SgZ-1</strain>
    </source>
</reference>
<dbReference type="RefSeq" id="WP_048706898.1">
    <property type="nucleotide sequence ID" value="NZ_CP014646.1"/>
</dbReference>
<dbReference type="InterPro" id="IPR046336">
    <property type="entry name" value="Lon_prtase_N_sf"/>
</dbReference>
<keyword evidence="3" id="KW-1185">Reference proteome</keyword>
<accession>A0A127K7L1</accession>
<evidence type="ECO:0000313" key="2">
    <source>
        <dbReference type="EMBL" id="AMO37891.1"/>
    </source>
</evidence>
<feature type="domain" description="Lon N-terminal" evidence="1">
    <location>
        <begin position="8"/>
        <end position="197"/>
    </location>
</feature>
<evidence type="ECO:0000313" key="3">
    <source>
        <dbReference type="Proteomes" id="UP000036902"/>
    </source>
</evidence>
<dbReference type="EMBL" id="CP014646">
    <property type="protein sequence ID" value="AMO37891.1"/>
    <property type="molecule type" value="Genomic_DNA"/>
</dbReference>
<dbReference type="SMART" id="SM00464">
    <property type="entry name" value="LON"/>
    <property type="match status" value="1"/>
</dbReference>